<gene>
    <name evidence="1" type="ORF">MA16_Dca025425</name>
</gene>
<evidence type="ECO:0000313" key="1">
    <source>
        <dbReference type="EMBL" id="PKU85246.1"/>
    </source>
</evidence>
<dbReference type="Proteomes" id="UP000233837">
    <property type="component" value="Unassembled WGS sequence"/>
</dbReference>
<reference evidence="1 2" key="2">
    <citation type="journal article" date="2017" name="Nature">
        <title>The Apostasia genome and the evolution of orchids.</title>
        <authorList>
            <person name="Zhang G.Q."/>
            <person name="Liu K.W."/>
            <person name="Li Z."/>
            <person name="Lohaus R."/>
            <person name="Hsiao Y.Y."/>
            <person name="Niu S.C."/>
            <person name="Wang J.Y."/>
            <person name="Lin Y.C."/>
            <person name="Xu Q."/>
            <person name="Chen L.J."/>
            <person name="Yoshida K."/>
            <person name="Fujiwara S."/>
            <person name="Wang Z.W."/>
            <person name="Zhang Y.Q."/>
            <person name="Mitsuda N."/>
            <person name="Wang M."/>
            <person name="Liu G.H."/>
            <person name="Pecoraro L."/>
            <person name="Huang H.X."/>
            <person name="Xiao X.J."/>
            <person name="Lin M."/>
            <person name="Wu X.Y."/>
            <person name="Wu W.L."/>
            <person name="Chen Y.Y."/>
            <person name="Chang S.B."/>
            <person name="Sakamoto S."/>
            <person name="Ohme-Takagi M."/>
            <person name="Yagi M."/>
            <person name="Zeng S.J."/>
            <person name="Shen C.Y."/>
            <person name="Yeh C.M."/>
            <person name="Luo Y.B."/>
            <person name="Tsai W.C."/>
            <person name="Van de Peer Y."/>
            <person name="Liu Z.J."/>
        </authorList>
    </citation>
    <scope>NUCLEOTIDE SEQUENCE [LARGE SCALE GENOMIC DNA]</scope>
    <source>
        <tissue evidence="1">The whole plant</tissue>
    </source>
</reference>
<name>A0A2I0XBH4_9ASPA</name>
<accession>A0A2I0XBH4</accession>
<keyword evidence="2" id="KW-1185">Reference proteome</keyword>
<dbReference type="AlphaFoldDB" id="A0A2I0XBH4"/>
<protein>
    <submittedName>
        <fullName evidence="1">Uncharacterized protein</fullName>
    </submittedName>
</protein>
<evidence type="ECO:0000313" key="2">
    <source>
        <dbReference type="Proteomes" id="UP000233837"/>
    </source>
</evidence>
<organism evidence="1 2">
    <name type="scientific">Dendrobium catenatum</name>
    <dbReference type="NCBI Taxonomy" id="906689"/>
    <lineage>
        <taxon>Eukaryota</taxon>
        <taxon>Viridiplantae</taxon>
        <taxon>Streptophyta</taxon>
        <taxon>Embryophyta</taxon>
        <taxon>Tracheophyta</taxon>
        <taxon>Spermatophyta</taxon>
        <taxon>Magnoliopsida</taxon>
        <taxon>Liliopsida</taxon>
        <taxon>Asparagales</taxon>
        <taxon>Orchidaceae</taxon>
        <taxon>Epidendroideae</taxon>
        <taxon>Malaxideae</taxon>
        <taxon>Dendrobiinae</taxon>
        <taxon>Dendrobium</taxon>
    </lineage>
</organism>
<sequence length="78" mass="8998">MAESSKRVTSDEDHSLEALWVANVEVVKWVDEMSLNFNCLEAELRREFVIGAITRDNVFRPMRLTTPPIRHGGRGFHE</sequence>
<proteinExistence type="predicted"/>
<dbReference type="EMBL" id="KZ501979">
    <property type="protein sequence ID" value="PKU85246.1"/>
    <property type="molecule type" value="Genomic_DNA"/>
</dbReference>
<reference evidence="1 2" key="1">
    <citation type="journal article" date="2016" name="Sci. Rep.">
        <title>The Dendrobium catenatum Lindl. genome sequence provides insights into polysaccharide synthase, floral development and adaptive evolution.</title>
        <authorList>
            <person name="Zhang G.Q."/>
            <person name="Xu Q."/>
            <person name="Bian C."/>
            <person name="Tsai W.C."/>
            <person name="Yeh C.M."/>
            <person name="Liu K.W."/>
            <person name="Yoshida K."/>
            <person name="Zhang L.S."/>
            <person name="Chang S.B."/>
            <person name="Chen F."/>
            <person name="Shi Y."/>
            <person name="Su Y.Y."/>
            <person name="Zhang Y.Q."/>
            <person name="Chen L.J."/>
            <person name="Yin Y."/>
            <person name="Lin M."/>
            <person name="Huang H."/>
            <person name="Deng H."/>
            <person name="Wang Z.W."/>
            <person name="Zhu S.L."/>
            <person name="Zhao X."/>
            <person name="Deng C."/>
            <person name="Niu S.C."/>
            <person name="Huang J."/>
            <person name="Wang M."/>
            <person name="Liu G.H."/>
            <person name="Yang H.J."/>
            <person name="Xiao X.J."/>
            <person name="Hsiao Y.Y."/>
            <person name="Wu W.L."/>
            <person name="Chen Y.Y."/>
            <person name="Mitsuda N."/>
            <person name="Ohme-Takagi M."/>
            <person name="Luo Y.B."/>
            <person name="Van de Peer Y."/>
            <person name="Liu Z.J."/>
        </authorList>
    </citation>
    <scope>NUCLEOTIDE SEQUENCE [LARGE SCALE GENOMIC DNA]</scope>
    <source>
        <tissue evidence="1">The whole plant</tissue>
    </source>
</reference>